<feature type="domain" description="WW" evidence="4">
    <location>
        <begin position="322"/>
        <end position="355"/>
    </location>
</feature>
<dbReference type="CDD" id="cd00201">
    <property type="entry name" value="WW"/>
    <property type="match status" value="1"/>
</dbReference>
<accession>A0A815RVM7</accession>
<proteinExistence type="predicted"/>
<dbReference type="Gene3D" id="1.10.1740.100">
    <property type="entry name" value="Set2, Rpb1 interacting domain"/>
    <property type="match status" value="1"/>
</dbReference>
<feature type="region of interest" description="Disordered" evidence="3">
    <location>
        <begin position="518"/>
        <end position="547"/>
    </location>
</feature>
<gene>
    <name evidence="5" type="ORF">GPM918_LOCUS35925</name>
    <name evidence="6" type="ORF">SRO942_LOCUS36651</name>
</gene>
<keyword evidence="2" id="KW-0539">Nucleus</keyword>
<evidence type="ECO:0000313" key="7">
    <source>
        <dbReference type="Proteomes" id="UP000663829"/>
    </source>
</evidence>
<feature type="compositionally biased region" description="Basic residues" evidence="3">
    <location>
        <begin position="439"/>
        <end position="467"/>
    </location>
</feature>
<keyword evidence="7" id="KW-1185">Reference proteome</keyword>
<organism evidence="5 7">
    <name type="scientific">Didymodactylos carnosus</name>
    <dbReference type="NCBI Taxonomy" id="1234261"/>
    <lineage>
        <taxon>Eukaryota</taxon>
        <taxon>Metazoa</taxon>
        <taxon>Spiralia</taxon>
        <taxon>Gnathifera</taxon>
        <taxon>Rotifera</taxon>
        <taxon>Eurotatoria</taxon>
        <taxon>Bdelloidea</taxon>
        <taxon>Philodinida</taxon>
        <taxon>Philodinidae</taxon>
        <taxon>Didymodactylos</taxon>
    </lineage>
</organism>
<dbReference type="Pfam" id="PF00397">
    <property type="entry name" value="WW"/>
    <property type="match status" value="1"/>
</dbReference>
<dbReference type="Gene3D" id="2.20.70.10">
    <property type="match status" value="1"/>
</dbReference>
<sequence length="711" mass="81188">FQLKLLDLLQRLPIKDRTTVIKNGIMEQIEKKIKMTKDVTDESDDVEGLLDSMIKHLDNNIVLKSFNLYTTWMSMKERFIIPKRKELSSNSIDSRYHHRSSLTSKSHHHHSYYSPYPDENSDYARGGYNYQSRSRRNDMSSKRTIPTISSLKEMNQNKMLSQYQQQQQQFQRKLPEMTKAERRKLFELQYQQSLEDAEKAKAVAASTGSPQNASASNEPPNKKQRIAEDLTETPTLSSVTSTPVTSAWPHSNYQMYGGIHWMHNYPGQSQQDYYMGYMQNVGQAHTNLRTSDVINSLSKDDVYPPPPPPPLPEDELELAKMIRLPEAWCVAMTEDSRVYFYNRQTMRTSWFPPVATPTNVTPKTPRTPVNTSSPIHQDQAIVLAEETTTNLAEKPQQSSDDPRIQQHQEQILLSPLSAAQLNKSITISSTTSAATYLAKRARKSKSKLSSSHRHHHRHHHRRHHRKRESVPPPPPPLVPVPVPVPVLQTNTLSNVPLSPESTETLPQQEQTEIIETQQPVTLPTSSSSSTELVENNTDNTSEAVTESVSTAVTIPEETASIVTVEEKNIDIVDEANGMNDELNSSATLISANPNESTVIMSTLDDERKFKQSREQLRIKLSKLVSQQLKVYTKKQCKQGRICSQEDYKFLIKKFTLAVLDKELERAKLQQDYDLKLSERVRVKTEDYVKKYMSKVGQTFRRRQRSASASSR</sequence>
<feature type="compositionally biased region" description="Low complexity" evidence="3">
    <location>
        <begin position="518"/>
        <end position="537"/>
    </location>
</feature>
<evidence type="ECO:0000259" key="4">
    <source>
        <dbReference type="PROSITE" id="PS50020"/>
    </source>
</evidence>
<dbReference type="GO" id="GO:0005694">
    <property type="term" value="C:chromosome"/>
    <property type="evidence" value="ECO:0007669"/>
    <property type="project" value="InterPro"/>
</dbReference>
<dbReference type="InterPro" id="IPR036020">
    <property type="entry name" value="WW_dom_sf"/>
</dbReference>
<evidence type="ECO:0000256" key="3">
    <source>
        <dbReference type="SAM" id="MobiDB-lite"/>
    </source>
</evidence>
<comment type="caution">
    <text evidence="5">The sequence shown here is derived from an EMBL/GenBank/DDBJ whole genome shotgun (WGS) entry which is preliminary data.</text>
</comment>
<feature type="compositionally biased region" description="Pro residues" evidence="3">
    <location>
        <begin position="470"/>
        <end position="484"/>
    </location>
</feature>
<reference evidence="5" key="1">
    <citation type="submission" date="2021-02" db="EMBL/GenBank/DDBJ databases">
        <authorList>
            <person name="Nowell W R."/>
        </authorList>
    </citation>
    <scope>NUCLEOTIDE SEQUENCE</scope>
</reference>
<dbReference type="PROSITE" id="PS01159">
    <property type="entry name" value="WW_DOMAIN_1"/>
    <property type="match status" value="1"/>
</dbReference>
<dbReference type="OrthoDB" id="422362at2759"/>
<dbReference type="AlphaFoldDB" id="A0A815RVM7"/>
<evidence type="ECO:0000313" key="5">
    <source>
        <dbReference type="EMBL" id="CAF1483142.1"/>
    </source>
</evidence>
<feature type="compositionally biased region" description="Polar residues" evidence="3">
    <location>
        <begin position="142"/>
        <end position="151"/>
    </location>
</feature>
<dbReference type="GO" id="GO:0005634">
    <property type="term" value="C:nucleus"/>
    <property type="evidence" value="ECO:0007669"/>
    <property type="project" value="TreeGrafter"/>
</dbReference>
<feature type="compositionally biased region" description="Polar residues" evidence="3">
    <location>
        <begin position="206"/>
        <end position="219"/>
    </location>
</feature>
<feature type="region of interest" description="Disordered" evidence="3">
    <location>
        <begin position="437"/>
        <end position="484"/>
    </location>
</feature>
<dbReference type="SUPFAM" id="SSF51045">
    <property type="entry name" value="WW domain"/>
    <property type="match status" value="1"/>
</dbReference>
<dbReference type="PANTHER" id="PTHR46711:SF1">
    <property type="entry name" value="HISTONE-LYSINE N-METHYLTRANSFERASE SETD2"/>
    <property type="match status" value="1"/>
</dbReference>
<dbReference type="GO" id="GO:0046975">
    <property type="term" value="F:histone H3K36 methyltransferase activity"/>
    <property type="evidence" value="ECO:0007669"/>
    <property type="project" value="InterPro"/>
</dbReference>
<dbReference type="PANTHER" id="PTHR46711">
    <property type="entry name" value="HISTONE-LYSINE N-METHYLTRANSFERASE SETD2"/>
    <property type="match status" value="1"/>
</dbReference>
<feature type="compositionally biased region" description="Basic residues" evidence="3">
    <location>
        <begin position="98"/>
        <end position="111"/>
    </location>
</feature>
<comment type="subcellular location">
    <subcellularLocation>
        <location evidence="1">Nucleus</location>
    </subcellularLocation>
</comment>
<dbReference type="InterPro" id="IPR001202">
    <property type="entry name" value="WW_dom"/>
</dbReference>
<evidence type="ECO:0000313" key="6">
    <source>
        <dbReference type="EMBL" id="CAF4347708.1"/>
    </source>
</evidence>
<dbReference type="EMBL" id="CAJOBC010086730">
    <property type="protein sequence ID" value="CAF4347708.1"/>
    <property type="molecule type" value="Genomic_DNA"/>
</dbReference>
<dbReference type="EMBL" id="CAJNOQ010021242">
    <property type="protein sequence ID" value="CAF1483142.1"/>
    <property type="molecule type" value="Genomic_DNA"/>
</dbReference>
<dbReference type="Proteomes" id="UP000681722">
    <property type="component" value="Unassembled WGS sequence"/>
</dbReference>
<dbReference type="Pfam" id="PF08236">
    <property type="entry name" value="SRI"/>
    <property type="match status" value="1"/>
</dbReference>
<dbReference type="InterPro" id="IPR013257">
    <property type="entry name" value="SRI"/>
</dbReference>
<feature type="region of interest" description="Disordered" evidence="3">
    <location>
        <begin position="199"/>
        <end position="222"/>
    </location>
</feature>
<feature type="region of interest" description="Disordered" evidence="3">
    <location>
        <begin position="98"/>
        <end position="151"/>
    </location>
</feature>
<dbReference type="Proteomes" id="UP000663829">
    <property type="component" value="Unassembled WGS sequence"/>
</dbReference>
<protein>
    <recommendedName>
        <fullName evidence="4">WW domain-containing protein</fullName>
    </recommendedName>
</protein>
<feature type="compositionally biased region" description="Polar residues" evidence="3">
    <location>
        <begin position="538"/>
        <end position="547"/>
    </location>
</feature>
<feature type="non-terminal residue" evidence="5">
    <location>
        <position position="711"/>
    </location>
</feature>
<evidence type="ECO:0000256" key="2">
    <source>
        <dbReference type="ARBA" id="ARBA00023242"/>
    </source>
</evidence>
<evidence type="ECO:0000256" key="1">
    <source>
        <dbReference type="ARBA" id="ARBA00004123"/>
    </source>
</evidence>
<dbReference type="GO" id="GO:0006355">
    <property type="term" value="P:regulation of DNA-templated transcription"/>
    <property type="evidence" value="ECO:0007669"/>
    <property type="project" value="InterPro"/>
</dbReference>
<name>A0A815RVM7_9BILA</name>
<dbReference type="PROSITE" id="PS50020">
    <property type="entry name" value="WW_DOMAIN_2"/>
    <property type="match status" value="1"/>
</dbReference>
<dbReference type="SMART" id="SM00456">
    <property type="entry name" value="WW"/>
    <property type="match status" value="1"/>
</dbReference>
<dbReference type="InterPro" id="IPR042294">
    <property type="entry name" value="SETD2_animal"/>
</dbReference>
<dbReference type="InterPro" id="IPR038190">
    <property type="entry name" value="SRI_sf"/>
</dbReference>